<dbReference type="PROSITE" id="PS50283">
    <property type="entry name" value="NA_SOLUT_SYMP_3"/>
    <property type="match status" value="2"/>
</dbReference>
<dbReference type="EMBL" id="OA882206">
    <property type="protein sequence ID" value="CAD7273755.1"/>
    <property type="molecule type" value="Genomic_DNA"/>
</dbReference>
<evidence type="ECO:0000256" key="1">
    <source>
        <dbReference type="ARBA" id="ARBA00004141"/>
    </source>
</evidence>
<dbReference type="Pfam" id="PF00474">
    <property type="entry name" value="SSF"/>
    <property type="match status" value="2"/>
</dbReference>
<evidence type="ECO:0000256" key="7">
    <source>
        <dbReference type="SAM" id="Phobius"/>
    </source>
</evidence>
<feature type="transmembrane region" description="Helical" evidence="7">
    <location>
        <begin position="502"/>
        <end position="520"/>
    </location>
</feature>
<feature type="transmembrane region" description="Helical" evidence="7">
    <location>
        <begin position="83"/>
        <end position="100"/>
    </location>
</feature>
<evidence type="ECO:0000256" key="4">
    <source>
        <dbReference type="ARBA" id="ARBA00022989"/>
    </source>
</evidence>
<dbReference type="GO" id="GO:0005412">
    <property type="term" value="F:D-glucose:sodium symporter activity"/>
    <property type="evidence" value="ECO:0007669"/>
    <property type="project" value="TreeGrafter"/>
</dbReference>
<feature type="transmembrane region" description="Helical" evidence="7">
    <location>
        <begin position="540"/>
        <end position="558"/>
    </location>
</feature>
<evidence type="ECO:0000313" key="9">
    <source>
        <dbReference type="Proteomes" id="UP000678499"/>
    </source>
</evidence>
<keyword evidence="5 7" id="KW-0472">Membrane</keyword>
<evidence type="ECO:0000313" key="8">
    <source>
        <dbReference type="EMBL" id="CAD7273755.1"/>
    </source>
</evidence>
<accession>A0A7R9BGU7</accession>
<dbReference type="InterPro" id="IPR038377">
    <property type="entry name" value="Na/Glc_symporter_sf"/>
</dbReference>
<feature type="transmembrane region" description="Helical" evidence="7">
    <location>
        <begin position="565"/>
        <end position="583"/>
    </location>
</feature>
<dbReference type="Proteomes" id="UP000678499">
    <property type="component" value="Unassembled WGS sequence"/>
</dbReference>
<dbReference type="AlphaFoldDB" id="A0A7R9BGU7"/>
<dbReference type="PANTHER" id="PTHR11819:SF195">
    <property type="entry name" value="SODIUM_GLUCOSE COTRANSPORTER 4"/>
    <property type="match status" value="1"/>
</dbReference>
<organism evidence="8">
    <name type="scientific">Notodromas monacha</name>
    <dbReference type="NCBI Taxonomy" id="399045"/>
    <lineage>
        <taxon>Eukaryota</taxon>
        <taxon>Metazoa</taxon>
        <taxon>Ecdysozoa</taxon>
        <taxon>Arthropoda</taxon>
        <taxon>Crustacea</taxon>
        <taxon>Oligostraca</taxon>
        <taxon>Ostracoda</taxon>
        <taxon>Podocopa</taxon>
        <taxon>Podocopida</taxon>
        <taxon>Cypridocopina</taxon>
        <taxon>Cypridoidea</taxon>
        <taxon>Cyprididae</taxon>
        <taxon>Notodromas</taxon>
    </lineage>
</organism>
<keyword evidence="3 7" id="KW-0812">Transmembrane</keyword>
<dbReference type="CDD" id="cd10329">
    <property type="entry name" value="SLC5sbd_SGLT1-like"/>
    <property type="match status" value="1"/>
</dbReference>
<comment type="subcellular location">
    <subcellularLocation>
        <location evidence="1">Membrane</location>
        <topology evidence="1">Multi-pass membrane protein</topology>
    </subcellularLocation>
</comment>
<gene>
    <name evidence="8" type="ORF">NMOB1V02_LOCUS1626</name>
</gene>
<evidence type="ECO:0000256" key="6">
    <source>
        <dbReference type="RuleBase" id="RU362091"/>
    </source>
</evidence>
<dbReference type="Gene3D" id="1.20.1730.10">
    <property type="entry name" value="Sodium/glucose cotransporter"/>
    <property type="match status" value="3"/>
</dbReference>
<feature type="transmembrane region" description="Helical" evidence="7">
    <location>
        <begin position="446"/>
        <end position="464"/>
    </location>
</feature>
<keyword evidence="9" id="KW-1185">Reference proteome</keyword>
<dbReference type="InterPro" id="IPR001734">
    <property type="entry name" value="Na/solute_symporter"/>
</dbReference>
<evidence type="ECO:0000256" key="5">
    <source>
        <dbReference type="ARBA" id="ARBA00023136"/>
    </source>
</evidence>
<proteinExistence type="inferred from homology"/>
<dbReference type="PANTHER" id="PTHR11819">
    <property type="entry name" value="SOLUTE CARRIER FAMILY 5"/>
    <property type="match status" value="1"/>
</dbReference>
<feature type="non-terminal residue" evidence="8">
    <location>
        <position position="1"/>
    </location>
</feature>
<dbReference type="OrthoDB" id="6132759at2759"/>
<dbReference type="EMBL" id="CAJPEX010000169">
    <property type="protein sequence ID" value="CAG0913907.1"/>
    <property type="molecule type" value="Genomic_DNA"/>
</dbReference>
<comment type="similarity">
    <text evidence="2 6">Belongs to the sodium:solute symporter (SSF) (TC 2.A.21) family.</text>
</comment>
<feature type="transmembrane region" description="Helical" evidence="7">
    <location>
        <begin position="399"/>
        <end position="425"/>
    </location>
</feature>
<keyword evidence="4 7" id="KW-1133">Transmembrane helix</keyword>
<feature type="transmembrane region" description="Helical" evidence="7">
    <location>
        <begin position="470"/>
        <end position="495"/>
    </location>
</feature>
<dbReference type="GO" id="GO:0005886">
    <property type="term" value="C:plasma membrane"/>
    <property type="evidence" value="ECO:0007669"/>
    <property type="project" value="TreeGrafter"/>
</dbReference>
<feature type="transmembrane region" description="Helical" evidence="7">
    <location>
        <begin position="38"/>
        <end position="62"/>
    </location>
</feature>
<feature type="transmembrane region" description="Helical" evidence="7">
    <location>
        <begin position="218"/>
        <end position="236"/>
    </location>
</feature>
<evidence type="ECO:0000256" key="3">
    <source>
        <dbReference type="ARBA" id="ARBA00022692"/>
    </source>
</evidence>
<feature type="transmembrane region" description="Helical" evidence="7">
    <location>
        <begin position="589"/>
        <end position="614"/>
    </location>
</feature>
<evidence type="ECO:0000256" key="2">
    <source>
        <dbReference type="ARBA" id="ARBA00006434"/>
    </source>
</evidence>
<feature type="transmembrane region" description="Helical" evidence="7">
    <location>
        <begin position="257"/>
        <end position="278"/>
    </location>
</feature>
<feature type="transmembrane region" description="Helical" evidence="7">
    <location>
        <begin position="621"/>
        <end position="639"/>
    </location>
</feature>
<feature type="non-terminal residue" evidence="8">
    <location>
        <position position="654"/>
    </location>
</feature>
<reference evidence="8" key="1">
    <citation type="submission" date="2020-11" db="EMBL/GenBank/DDBJ databases">
        <authorList>
            <person name="Tran Van P."/>
        </authorList>
    </citation>
    <scope>NUCLEOTIDE SEQUENCE</scope>
</reference>
<dbReference type="NCBIfam" id="TIGR00813">
    <property type="entry name" value="sss"/>
    <property type="match status" value="2"/>
</dbReference>
<dbReference type="InterPro" id="IPR018212">
    <property type="entry name" value="Na/solute_symporter_CS"/>
</dbReference>
<protein>
    <submittedName>
        <fullName evidence="8">Uncharacterized protein</fullName>
    </submittedName>
</protein>
<feature type="transmembrane region" description="Helical" evidence="7">
    <location>
        <begin position="152"/>
        <end position="172"/>
    </location>
</feature>
<sequence length="654" mass="71744">TKELSVVAKTSVGASLFASNIGSEHFIGLAGSGAASGIGIACFELHAMFTMIVLGWVFVPVYRASGVFTMPEYLRKRFGGQRIRVYISCLALMLYVFVKISADLYAGSIFLDQAFGLKHWYISVLILLLIAGVFTMAGGLAAVIWTDLVQAIIMILGAFIVMVKSFIAVGGYSQLVERFFHAQADNAAWDPLKNMTCGQPPSYAMHLLRDSTPGKSDIPWSGIVFGLPISAIWYWCSDQVIVQRVLASKNMIHAKGGCLIAAYLKFLPLFLLVFPGMAARVLFPNQVACADPVTCEEFCGNRKGCWNIAYPYLVIVQRVLASKNMIHAKGGCLIAAYLKFLPLFLLVFPGMAARVLFPNQVACADPVTCEEFCGNRKGCWNIAYPYLVINLLPAGLRGLMLACMMAAIMSSLTSIFNSSSTVFTIDIWRRFRRTCSEAEQLIVGRLFVLGLVSLSILWIPVIMSSKGSQLFHYMQSVTSFLAPPICAIYVLGIFVPRVNEKGAFTGLMVGLAAGIFRFVLEFMYTVPPCGSDPRPDFVKIFVGKVHFLHFGLALLFFNKKGIKRLFVLGLVSLSILWIPVIMSSKGSQLFHYMQSVTSFLAPPICAIYVLGIFVPRVNEKGAFTGLMVGLAAGIFRFVLEFMYTVPPCGSDYSG</sequence>
<name>A0A7R9BGU7_9CRUS</name>
<dbReference type="PROSITE" id="PS00457">
    <property type="entry name" value="NA_SOLUT_SYMP_2"/>
    <property type="match status" value="2"/>
</dbReference>
<feature type="transmembrane region" description="Helical" evidence="7">
    <location>
        <begin position="120"/>
        <end position="145"/>
    </location>
</feature>